<dbReference type="OrthoDB" id="792861at2"/>
<dbReference type="AlphaFoldDB" id="A0A3L7ZJV6"/>
<gene>
    <name evidence="2" type="ORF">D7V78_18445</name>
</gene>
<dbReference type="GO" id="GO:0006508">
    <property type="term" value="P:proteolysis"/>
    <property type="evidence" value="ECO:0007669"/>
    <property type="project" value="InterPro"/>
</dbReference>
<evidence type="ECO:0000259" key="1">
    <source>
        <dbReference type="PROSITE" id="PS50990"/>
    </source>
</evidence>
<dbReference type="GO" id="GO:0008233">
    <property type="term" value="F:peptidase activity"/>
    <property type="evidence" value="ECO:0007669"/>
    <property type="project" value="InterPro"/>
</dbReference>
<proteinExistence type="predicted"/>
<dbReference type="Proteomes" id="UP000278164">
    <property type="component" value="Unassembled WGS sequence"/>
</dbReference>
<comment type="caution">
    <text evidence="2">The sequence shown here is derived from an EMBL/GenBank/DDBJ whole genome shotgun (WGS) entry which is preliminary data.</text>
</comment>
<dbReference type="Pfam" id="PF03412">
    <property type="entry name" value="Peptidase_C39"/>
    <property type="match status" value="1"/>
</dbReference>
<feature type="domain" description="Peptidase C39" evidence="1">
    <location>
        <begin position="13"/>
        <end position="136"/>
    </location>
</feature>
<protein>
    <recommendedName>
        <fullName evidence="1">Peptidase C39 domain-containing protein</fullName>
    </recommendedName>
</protein>
<organism evidence="2 3">
    <name type="scientific">Parabacteroides distasonis</name>
    <dbReference type="NCBI Taxonomy" id="823"/>
    <lineage>
        <taxon>Bacteria</taxon>
        <taxon>Pseudomonadati</taxon>
        <taxon>Bacteroidota</taxon>
        <taxon>Bacteroidia</taxon>
        <taxon>Bacteroidales</taxon>
        <taxon>Tannerellaceae</taxon>
        <taxon>Parabacteroides</taxon>
    </lineage>
</organism>
<dbReference type="Gene3D" id="3.90.70.10">
    <property type="entry name" value="Cysteine proteinases"/>
    <property type="match status" value="1"/>
</dbReference>
<dbReference type="EMBL" id="RAYI01000073">
    <property type="protein sequence ID" value="RLT71959.1"/>
    <property type="molecule type" value="Genomic_DNA"/>
</dbReference>
<dbReference type="GO" id="GO:0016020">
    <property type="term" value="C:membrane"/>
    <property type="evidence" value="ECO:0007669"/>
    <property type="project" value="InterPro"/>
</dbReference>
<dbReference type="GO" id="GO:0005524">
    <property type="term" value="F:ATP binding"/>
    <property type="evidence" value="ECO:0007669"/>
    <property type="project" value="InterPro"/>
</dbReference>
<accession>A0A3L7ZJV6</accession>
<name>A0A3L7ZJV6_PARDI</name>
<dbReference type="InterPro" id="IPR005074">
    <property type="entry name" value="Peptidase_C39"/>
</dbReference>
<evidence type="ECO:0000313" key="2">
    <source>
        <dbReference type="EMBL" id="RLT71959.1"/>
    </source>
</evidence>
<reference evidence="2 3" key="1">
    <citation type="submission" date="2018-09" db="EMBL/GenBank/DDBJ databases">
        <title>Murine metabolic-syndrome-specific gut microbial biobank.</title>
        <authorList>
            <person name="Liu C."/>
        </authorList>
    </citation>
    <scope>NUCLEOTIDE SEQUENCE [LARGE SCALE GENOMIC DNA]</scope>
    <source>
        <strain evidence="2 3">8-P5</strain>
    </source>
</reference>
<sequence>MKSLNFIRRTFVYRDISSVGVMCLLSIIKYHKGYEDPAYLLSACRTTNGITQLSDLAKVAETIGLSTTIGNSTVENLKKFPNPVILHIRNDWGEYDFVVCYGFNGMLFLVGVPNWGLMEFREVEVDVLWESRVILYLEPTGSFKKKSLF</sequence>
<dbReference type="RefSeq" id="WP_121737361.1">
    <property type="nucleotide sequence ID" value="NZ_QXXG01000044.1"/>
</dbReference>
<dbReference type="PROSITE" id="PS50990">
    <property type="entry name" value="PEPTIDASE_C39"/>
    <property type="match status" value="1"/>
</dbReference>
<evidence type="ECO:0000313" key="3">
    <source>
        <dbReference type="Proteomes" id="UP000278164"/>
    </source>
</evidence>